<gene>
    <name evidence="2" type="ORF">RradSPS_1720</name>
    <name evidence="3" type="ORF">SIL72_10265</name>
</gene>
<dbReference type="OrthoDB" id="3452668at2"/>
<reference evidence="2 4" key="1">
    <citation type="submission" date="2014-03" db="EMBL/GenBank/DDBJ databases">
        <title>Complete genome sequence of the Radio-Resistant Rubrobacter radiotolerans RSPS-4.</title>
        <authorList>
            <person name="Egas C.C."/>
            <person name="Barroso C.C."/>
            <person name="Froufe H.J.C."/>
            <person name="Pacheco J.J."/>
            <person name="Albuquerque L.L."/>
            <person name="da Costa M.M.S."/>
        </authorList>
    </citation>
    <scope>NUCLEOTIDE SEQUENCE [LARGE SCALE GENOMIC DNA]</scope>
    <source>
        <strain evidence="2 4">RSPS-4</strain>
    </source>
</reference>
<keyword evidence="3" id="KW-0012">Acyltransferase</keyword>
<reference evidence="3" key="2">
    <citation type="submission" date="2023-11" db="EMBL/GenBank/DDBJ databases">
        <title>MicrobeMod: A computational toolkit for identifying prokaryotic methylation and restriction-modification with nanopore sequencing.</title>
        <authorList>
            <person name="Crits-Christoph A."/>
            <person name="Kang S.C."/>
            <person name="Lee H."/>
            <person name="Ostrov N."/>
        </authorList>
    </citation>
    <scope>NUCLEOTIDE SEQUENCE</scope>
    <source>
        <strain evidence="3">ATCC 51242</strain>
    </source>
</reference>
<dbReference type="EMBL" id="CP007514">
    <property type="protein sequence ID" value="AHY47003.1"/>
    <property type="molecule type" value="Genomic_DNA"/>
</dbReference>
<dbReference type="EMBL" id="JAWXXX010000001">
    <property type="protein sequence ID" value="MDX5894409.1"/>
    <property type="molecule type" value="Genomic_DNA"/>
</dbReference>
<organism evidence="2 4">
    <name type="scientific">Rubrobacter radiotolerans</name>
    <name type="common">Arthrobacter radiotolerans</name>
    <dbReference type="NCBI Taxonomy" id="42256"/>
    <lineage>
        <taxon>Bacteria</taxon>
        <taxon>Bacillati</taxon>
        <taxon>Actinomycetota</taxon>
        <taxon>Rubrobacteria</taxon>
        <taxon>Rubrobacterales</taxon>
        <taxon>Rubrobacteraceae</taxon>
        <taxon>Rubrobacter</taxon>
    </lineage>
</organism>
<dbReference type="EC" id="2.3.1.-" evidence="3"/>
<evidence type="ECO:0000313" key="2">
    <source>
        <dbReference type="EMBL" id="AHY47003.1"/>
    </source>
</evidence>
<name>A0A023X3R7_RUBRA</name>
<evidence type="ECO:0000313" key="3">
    <source>
        <dbReference type="EMBL" id="MDX5894409.1"/>
    </source>
</evidence>
<dbReference type="AlphaFoldDB" id="A0A023X3R7"/>
<dbReference type="InterPro" id="IPR016181">
    <property type="entry name" value="Acyl_CoA_acyltransferase"/>
</dbReference>
<dbReference type="InterPro" id="IPR038740">
    <property type="entry name" value="BioF2-like_GNAT_dom"/>
</dbReference>
<dbReference type="KEGG" id="rrd:RradSPS_1720"/>
<dbReference type="GO" id="GO:0016746">
    <property type="term" value="F:acyltransferase activity"/>
    <property type="evidence" value="ECO:0007669"/>
    <property type="project" value="UniProtKB-KW"/>
</dbReference>
<dbReference type="SUPFAM" id="SSF55729">
    <property type="entry name" value="Acyl-CoA N-acyltransferases (Nat)"/>
    <property type="match status" value="1"/>
</dbReference>
<dbReference type="eggNOG" id="COG5653">
    <property type="taxonomic scope" value="Bacteria"/>
</dbReference>
<dbReference type="Proteomes" id="UP001281130">
    <property type="component" value="Unassembled WGS sequence"/>
</dbReference>
<protein>
    <submittedName>
        <fullName evidence="2">Acetyltransferase (GNAT) domain</fullName>
    </submittedName>
    <submittedName>
        <fullName evidence="3">GNAT family N-acetyltransferase</fullName>
        <ecNumber evidence="3">2.3.1.-</ecNumber>
    </submittedName>
</protein>
<accession>A0A023X3R7</accession>
<evidence type="ECO:0000313" key="4">
    <source>
        <dbReference type="Proteomes" id="UP000025229"/>
    </source>
</evidence>
<dbReference type="HOGENOM" id="CLU_046277_1_0_11"/>
<keyword evidence="4" id="KW-1185">Reference proteome</keyword>
<sequence>MLFAMRRAREEHMEPQDTYSGLKARVIETTSAFEALEGDWRDLYRDAPQATPFQSFGWLFSWWRNYAEEDASLALKLIELRERESDLLVGLAPLVIERAAPSLRILKLLGSGVTDYGDLLVRQGREREVFDAFAEEITALPGWNVADLRQLRPGSPVFGAIERLKLPRTVLVEDGYPTIEASSWEEAIKPVSGNLRSMARRSVRRLAAEGIECVPVVKGTSPEMVEAAARRFVALHREYWRDRGISPEHLKDRFERHLVSAALGMVPEGSMQIREFIKGEEGVVASQVLVLREGYVGHLLSGARPEVMRKYQISSVFVYDGFAAAETLGGARVFDFLRGEEPYKLRWTGTVRPGRRVVLARSPYLVRLYAGSVRLLVSLKGYARSEAAPAPVRKARKLLNALR</sequence>
<dbReference type="STRING" id="42256.RradSPS_1720"/>
<keyword evidence="2" id="KW-0808">Transferase</keyword>
<evidence type="ECO:0000259" key="1">
    <source>
        <dbReference type="Pfam" id="PF13480"/>
    </source>
</evidence>
<feature type="domain" description="BioF2-like acetyltransferase" evidence="1">
    <location>
        <begin position="195"/>
        <end position="344"/>
    </location>
</feature>
<dbReference type="Pfam" id="PF13480">
    <property type="entry name" value="Acetyltransf_6"/>
    <property type="match status" value="1"/>
</dbReference>
<dbReference type="RefSeq" id="WP_038682006.1">
    <property type="nucleotide sequence ID" value="NZ_CP007514.1"/>
</dbReference>
<proteinExistence type="predicted"/>
<dbReference type="Proteomes" id="UP000025229">
    <property type="component" value="Chromosome"/>
</dbReference>